<dbReference type="Pfam" id="PF11838">
    <property type="entry name" value="ERAP1_C"/>
    <property type="match status" value="1"/>
</dbReference>
<dbReference type="Gene3D" id="1.10.390.10">
    <property type="entry name" value="Neutral Protease Domain 2"/>
    <property type="match status" value="1"/>
</dbReference>
<evidence type="ECO:0000259" key="2">
    <source>
        <dbReference type="Pfam" id="PF11838"/>
    </source>
</evidence>
<dbReference type="OrthoDB" id="8182982at2759"/>
<keyword evidence="5" id="KW-1185">Reference proteome</keyword>
<dbReference type="Pfam" id="PF17900">
    <property type="entry name" value="Peptidase_M1_N"/>
    <property type="match status" value="1"/>
</dbReference>
<accession>A0A9P0MQJ8</accession>
<evidence type="ECO:0000313" key="5">
    <source>
        <dbReference type="Proteomes" id="UP001152798"/>
    </source>
</evidence>
<dbReference type="InterPro" id="IPR045357">
    <property type="entry name" value="Aminopeptidase_N-like_N"/>
</dbReference>
<dbReference type="InterPro" id="IPR027268">
    <property type="entry name" value="Peptidase_M4/M1_CTD_sf"/>
</dbReference>
<feature type="domain" description="ERAP1-like C-terminal" evidence="2">
    <location>
        <begin position="582"/>
        <end position="895"/>
    </location>
</feature>
<dbReference type="SUPFAM" id="SSF55486">
    <property type="entry name" value="Metalloproteases ('zincins'), catalytic domain"/>
    <property type="match status" value="1"/>
</dbReference>
<dbReference type="InterPro" id="IPR024571">
    <property type="entry name" value="ERAP1-like_C_dom"/>
</dbReference>
<organism evidence="4 5">
    <name type="scientific">Nezara viridula</name>
    <name type="common">Southern green stink bug</name>
    <name type="synonym">Cimex viridulus</name>
    <dbReference type="NCBI Taxonomy" id="85310"/>
    <lineage>
        <taxon>Eukaryota</taxon>
        <taxon>Metazoa</taxon>
        <taxon>Ecdysozoa</taxon>
        <taxon>Arthropoda</taxon>
        <taxon>Hexapoda</taxon>
        <taxon>Insecta</taxon>
        <taxon>Pterygota</taxon>
        <taxon>Neoptera</taxon>
        <taxon>Paraneoptera</taxon>
        <taxon>Hemiptera</taxon>
        <taxon>Heteroptera</taxon>
        <taxon>Panheteroptera</taxon>
        <taxon>Pentatomomorpha</taxon>
        <taxon>Pentatomoidea</taxon>
        <taxon>Pentatomidae</taxon>
        <taxon>Pentatominae</taxon>
        <taxon>Nezara</taxon>
    </lineage>
</organism>
<gene>
    <name evidence="4" type="ORF">NEZAVI_LOCUS12146</name>
</gene>
<evidence type="ECO:0008006" key="6">
    <source>
        <dbReference type="Google" id="ProtNLM"/>
    </source>
</evidence>
<dbReference type="Gene3D" id="2.60.40.1910">
    <property type="match status" value="1"/>
</dbReference>
<protein>
    <recommendedName>
        <fullName evidence="6">Aminopeptidase</fullName>
    </recommendedName>
</protein>
<dbReference type="SUPFAM" id="SSF63737">
    <property type="entry name" value="Leukotriene A4 hydrolase N-terminal domain"/>
    <property type="match status" value="1"/>
</dbReference>
<sequence>MAPRGGSSYPVEGSSDRADSQSPAMFCRTLLAAVVLSSAAAFYEAPNFPIEPKGYRIDLHPVPGEGTYKGRVRIDIVNRGSEAITQLKLNADSQINVSNKDIKLIRLANADLSDEESDEDTPISVSAVDRENHSLIIHCTQKLQRDATYQVDIKFEGKLGSDSQSPFFQGSYQEKEGGEPRWFIVLSPKISETRKVFPCFDLPYIKSWFELTLAHKKGMTALSNMPVLEISNMTREGDWIRAQFSRTPLMTVSSLGLFISDFKMPEVEYLQTDGIRIGLWGRSDIVPTLKKAQQVLPSVLVSLELYLSRPYPLPHLNLIALPGYIEERPLNSWGLQWFRESDLMNGNSYWLTHRVAKAAAMQWLSHLASPVNDTPVTTGLANFLATNVAKQLEPTMYHWNLGSFHTLVLELGKPRNYGLDAEQKRSLMESRVFLLLQMFEQVFGATTFKQSIQNFLAKKEFKAYSDEDLWQVISEQAWVDSKLALTISLGEVVQEWLSGRLPLVTVATDYLTNTTTFTQEKYVDNLETSWSKTVKKGGVEKEQGWWLPLVAAVGNSEPMMIGWLNPKSHSLSFNNISTSTYIVLNPGSTGPYVVNYDSEGWKRLIAAFKNLPVTYRAQLLHDSLSLALSGHLDTVTALEVTSGLKSEQAPEVWRAFFPLADRLRNRFQGTAATHNLDAYLKSLLIPVLDALGEEDKSSWKTELRVRTRHLLCQTGFTPCVEGARTSYAAWLNASSPDDGIPIASGHLCPVMAWGSYEEWQFALDRLQNFPSNRSKAERTFLMKTVAGCPHDPKKYETLLNITFLNRKNNKFSDEDRFIILSALSGESIGYTTLFNFLKTNWQDLKKRIQGNLWDYFVQTAMGNFRTEEGLKEVSQLLNERRSEFGTGLKAAEDSVSRVEGRVKWAKETTPGVLTWLNKTLEEAWTPQRFKFHDVLVLSHKPQP</sequence>
<name>A0A9P0MQJ8_NEZVI</name>
<evidence type="ECO:0000259" key="3">
    <source>
        <dbReference type="Pfam" id="PF17900"/>
    </source>
</evidence>
<reference evidence="4" key="1">
    <citation type="submission" date="2022-01" db="EMBL/GenBank/DDBJ databases">
        <authorList>
            <person name="King R."/>
        </authorList>
    </citation>
    <scope>NUCLEOTIDE SEQUENCE</scope>
</reference>
<dbReference type="AlphaFoldDB" id="A0A9P0MQJ8"/>
<feature type="domain" description="Aminopeptidase N-like N-terminal" evidence="3">
    <location>
        <begin position="52"/>
        <end position="251"/>
    </location>
</feature>
<dbReference type="InterPro" id="IPR042097">
    <property type="entry name" value="Aminopeptidase_N-like_N_sf"/>
</dbReference>
<dbReference type="EMBL" id="OV725081">
    <property type="protein sequence ID" value="CAH1403553.1"/>
    <property type="molecule type" value="Genomic_DNA"/>
</dbReference>
<dbReference type="PANTHER" id="PTHR11533">
    <property type="entry name" value="PROTEASE M1 ZINC METALLOPROTEASE"/>
    <property type="match status" value="1"/>
</dbReference>
<dbReference type="InterPro" id="IPR050344">
    <property type="entry name" value="Peptidase_M1_aminopeptidases"/>
</dbReference>
<dbReference type="Gene3D" id="1.25.50.20">
    <property type="match status" value="1"/>
</dbReference>
<dbReference type="GO" id="GO:0005737">
    <property type="term" value="C:cytoplasm"/>
    <property type="evidence" value="ECO:0007669"/>
    <property type="project" value="TreeGrafter"/>
</dbReference>
<dbReference type="Gene3D" id="2.60.40.1730">
    <property type="entry name" value="tricorn interacting facor f3 domain"/>
    <property type="match status" value="1"/>
</dbReference>
<dbReference type="PANTHER" id="PTHR11533:SF18">
    <property type="entry name" value="FI02158P"/>
    <property type="match status" value="1"/>
</dbReference>
<dbReference type="GO" id="GO:0005615">
    <property type="term" value="C:extracellular space"/>
    <property type="evidence" value="ECO:0007669"/>
    <property type="project" value="TreeGrafter"/>
</dbReference>
<dbReference type="GO" id="GO:0016020">
    <property type="term" value="C:membrane"/>
    <property type="evidence" value="ECO:0007669"/>
    <property type="project" value="TreeGrafter"/>
</dbReference>
<evidence type="ECO:0000313" key="4">
    <source>
        <dbReference type="EMBL" id="CAH1403553.1"/>
    </source>
</evidence>
<proteinExistence type="inferred from homology"/>
<dbReference type="Proteomes" id="UP001152798">
    <property type="component" value="Chromosome 5"/>
</dbReference>
<comment type="similarity">
    <text evidence="1">Belongs to the peptidase M1 family.</text>
</comment>
<evidence type="ECO:0000256" key="1">
    <source>
        <dbReference type="ARBA" id="ARBA00010136"/>
    </source>
</evidence>